<proteinExistence type="predicted"/>
<organism evidence="2 3">
    <name type="scientific">Hydrogenibacillus schlegelii</name>
    <name type="common">Bacillus schlegelii</name>
    <dbReference type="NCBI Taxonomy" id="1484"/>
    <lineage>
        <taxon>Bacteria</taxon>
        <taxon>Bacillati</taxon>
        <taxon>Bacillota</taxon>
        <taxon>Bacilli</taxon>
        <taxon>Bacillales</taxon>
        <taxon>Bacillales Family X. Incertae Sedis</taxon>
        <taxon>Hydrogenibacillus</taxon>
    </lineage>
</organism>
<dbReference type="Proteomes" id="UP000244180">
    <property type="component" value="Unassembled WGS sequence"/>
</dbReference>
<dbReference type="SUPFAM" id="SSF50249">
    <property type="entry name" value="Nucleic acid-binding proteins"/>
    <property type="match status" value="1"/>
</dbReference>
<accession>A0A2T5GE34</accession>
<evidence type="ECO:0000313" key="3">
    <source>
        <dbReference type="Proteomes" id="UP000244180"/>
    </source>
</evidence>
<dbReference type="RefSeq" id="WP_272999672.1">
    <property type="nucleotide sequence ID" value="NZ_PEBV01000004.1"/>
</dbReference>
<feature type="domain" description="ChsH2 C-terminal OB-fold" evidence="1">
    <location>
        <begin position="1"/>
        <end position="61"/>
    </location>
</feature>
<dbReference type="InterPro" id="IPR002878">
    <property type="entry name" value="ChsH2_C"/>
</dbReference>
<gene>
    <name evidence="2" type="ORF">HSCHL_0359</name>
</gene>
<evidence type="ECO:0000259" key="1">
    <source>
        <dbReference type="Pfam" id="PF01796"/>
    </source>
</evidence>
<dbReference type="InterPro" id="IPR012340">
    <property type="entry name" value="NA-bd_OB-fold"/>
</dbReference>
<dbReference type="AlphaFoldDB" id="A0A2T5GE34"/>
<dbReference type="EMBL" id="PEBV01000004">
    <property type="protein sequence ID" value="PTQ54440.1"/>
    <property type="molecule type" value="Genomic_DNA"/>
</dbReference>
<evidence type="ECO:0000313" key="2">
    <source>
        <dbReference type="EMBL" id="PTQ54440.1"/>
    </source>
</evidence>
<reference evidence="2 3" key="1">
    <citation type="submission" date="2017-08" db="EMBL/GenBank/DDBJ databases">
        <title>Burning lignite coal seam in the remote Altai Mountains harbors a hydrogen-driven thermophilic microbial community.</title>
        <authorList>
            <person name="Kadnikov V.V."/>
            <person name="Mardanov A.V."/>
            <person name="Ivasenko D."/>
            <person name="Beletsky A.V."/>
            <person name="Karnachuk O.V."/>
            <person name="Ravin N.V."/>
        </authorList>
    </citation>
    <scope>NUCLEOTIDE SEQUENCE [LARGE SCALE GENOMIC DNA]</scope>
    <source>
        <strain evidence="2">AL33</strain>
    </source>
</reference>
<comment type="caution">
    <text evidence="2">The sequence shown here is derived from an EMBL/GenBank/DDBJ whole genome shotgun (WGS) entry which is preliminary data.</text>
</comment>
<protein>
    <recommendedName>
        <fullName evidence="1">ChsH2 C-terminal OB-fold domain-containing protein</fullName>
    </recommendedName>
</protein>
<dbReference type="Pfam" id="PF01796">
    <property type="entry name" value="OB_ChsH2_C"/>
    <property type="match status" value="1"/>
</dbReference>
<name>A0A2T5GE34_HYDSH</name>
<sequence length="73" mass="8286">MPPEATLETYTRIRVPPANFRDQAPYVVLVARMTEGVKVTGRLVGDQEAELSLGLPLRLVGRDENAWWFERVC</sequence>